<dbReference type="PANTHER" id="PTHR21366:SF14">
    <property type="entry name" value="GLYOXALASE DOMAIN-CONTAINING PROTEIN 5"/>
    <property type="match status" value="1"/>
</dbReference>
<feature type="compositionally biased region" description="Basic and acidic residues" evidence="2">
    <location>
        <begin position="10"/>
        <end position="23"/>
    </location>
</feature>
<dbReference type="EMBL" id="SHAH01000096">
    <property type="protein sequence ID" value="RZO74558.1"/>
    <property type="molecule type" value="Genomic_DNA"/>
</dbReference>
<dbReference type="AlphaFoldDB" id="A0A520RWJ1"/>
<comment type="caution">
    <text evidence="4">The sequence shown here is derived from an EMBL/GenBank/DDBJ whole genome shotgun (WGS) entry which is preliminary data.</text>
</comment>
<organism evidence="4 5">
    <name type="scientific">OM182 bacterium</name>
    <dbReference type="NCBI Taxonomy" id="2510334"/>
    <lineage>
        <taxon>Bacteria</taxon>
        <taxon>Pseudomonadati</taxon>
        <taxon>Pseudomonadota</taxon>
        <taxon>Gammaproteobacteria</taxon>
        <taxon>OMG group</taxon>
        <taxon>OM182 clade</taxon>
    </lineage>
</organism>
<feature type="region of interest" description="Disordered" evidence="2">
    <location>
        <begin position="1"/>
        <end position="23"/>
    </location>
</feature>
<dbReference type="Pfam" id="PF00903">
    <property type="entry name" value="Glyoxalase"/>
    <property type="match status" value="1"/>
</dbReference>
<dbReference type="SUPFAM" id="SSF54593">
    <property type="entry name" value="Glyoxalase/Bleomycin resistance protein/Dihydroxybiphenyl dioxygenase"/>
    <property type="match status" value="1"/>
</dbReference>
<protein>
    <recommendedName>
        <fullName evidence="3">VOC domain-containing protein</fullName>
    </recommendedName>
</protein>
<reference evidence="4 5" key="1">
    <citation type="submission" date="2019-02" db="EMBL/GenBank/DDBJ databases">
        <title>Prokaryotic population dynamics and viral predation in marine succession experiment using metagenomics: the confinement effect.</title>
        <authorList>
            <person name="Haro-Moreno J.M."/>
            <person name="Rodriguez-Valera F."/>
            <person name="Lopez-Perez M."/>
        </authorList>
    </citation>
    <scope>NUCLEOTIDE SEQUENCE [LARGE SCALE GENOMIC DNA]</scope>
    <source>
        <strain evidence="4">MED-G158</strain>
    </source>
</reference>
<dbReference type="GO" id="GO:0046872">
    <property type="term" value="F:metal ion binding"/>
    <property type="evidence" value="ECO:0007669"/>
    <property type="project" value="UniProtKB-KW"/>
</dbReference>
<dbReference type="GO" id="GO:0004462">
    <property type="term" value="F:lactoylglutathione lyase activity"/>
    <property type="evidence" value="ECO:0007669"/>
    <property type="project" value="InterPro"/>
</dbReference>
<accession>A0A520RWJ1</accession>
<dbReference type="InterPro" id="IPR050383">
    <property type="entry name" value="GlyoxalaseI/FosfomycinResist"/>
</dbReference>
<dbReference type="PROSITE" id="PS51819">
    <property type="entry name" value="VOC"/>
    <property type="match status" value="1"/>
</dbReference>
<dbReference type="PROSITE" id="PS00934">
    <property type="entry name" value="GLYOXALASE_I_1"/>
    <property type="match status" value="1"/>
</dbReference>
<feature type="domain" description="VOC" evidence="3">
    <location>
        <begin position="75"/>
        <end position="188"/>
    </location>
</feature>
<proteinExistence type="predicted"/>
<evidence type="ECO:0000256" key="2">
    <source>
        <dbReference type="SAM" id="MobiDB-lite"/>
    </source>
</evidence>
<dbReference type="InterPro" id="IPR037523">
    <property type="entry name" value="VOC_core"/>
</dbReference>
<keyword evidence="1" id="KW-0479">Metal-binding</keyword>
<gene>
    <name evidence="4" type="ORF">EVA69_05790</name>
</gene>
<dbReference type="PANTHER" id="PTHR21366">
    <property type="entry name" value="GLYOXALASE FAMILY PROTEIN"/>
    <property type="match status" value="1"/>
</dbReference>
<evidence type="ECO:0000256" key="1">
    <source>
        <dbReference type="ARBA" id="ARBA00022723"/>
    </source>
</evidence>
<dbReference type="InterPro" id="IPR029068">
    <property type="entry name" value="Glyas_Bleomycin-R_OHBP_Dase"/>
</dbReference>
<evidence type="ECO:0000313" key="5">
    <source>
        <dbReference type="Proteomes" id="UP000320404"/>
    </source>
</evidence>
<evidence type="ECO:0000313" key="4">
    <source>
        <dbReference type="EMBL" id="RZO74558.1"/>
    </source>
</evidence>
<evidence type="ECO:0000259" key="3">
    <source>
        <dbReference type="PROSITE" id="PS51819"/>
    </source>
</evidence>
<dbReference type="Proteomes" id="UP000320404">
    <property type="component" value="Unassembled WGS sequence"/>
</dbReference>
<dbReference type="InterPro" id="IPR018146">
    <property type="entry name" value="Glyoxalase_1_CS"/>
</dbReference>
<dbReference type="InterPro" id="IPR004360">
    <property type="entry name" value="Glyas_Fos-R_dOase_dom"/>
</dbReference>
<name>A0A520RWJ1_9GAMM</name>
<sequence length="192" mass="20331">MRENAMSGKSTEEAQSKASDFREELDSLLTQYESKKLTRRQLVSALLASAAGASILPAAGQSPSSPPPPAAVGRSMNHVSLSVSDVQRSADFYSRVLGMEIISRPANGGLNMGLGTESFLGLYELGNPGGMHHLCIGVDNYNADALAERLQGHGIDANVNRDPANRTSGGDQLYFTDPDGILVQLAQHGYLG</sequence>
<dbReference type="Gene3D" id="3.10.180.10">
    <property type="entry name" value="2,3-Dihydroxybiphenyl 1,2-Dioxygenase, domain 1"/>
    <property type="match status" value="1"/>
</dbReference>